<dbReference type="InterPro" id="IPR036156">
    <property type="entry name" value="Beta-gal/glucu_dom_sf"/>
</dbReference>
<dbReference type="Gene3D" id="3.20.20.80">
    <property type="entry name" value="Glycosidases"/>
    <property type="match status" value="1"/>
</dbReference>
<evidence type="ECO:0000256" key="6">
    <source>
        <dbReference type="ARBA" id="ARBA00032230"/>
    </source>
</evidence>
<reference evidence="8" key="1">
    <citation type="submission" date="2019-03" db="EMBL/GenBank/DDBJ databases">
        <title>Single cell metagenomics reveals metabolic interactions within the superorganism composed of flagellate Streblomastix strix and complex community of Bacteroidetes bacteria on its surface.</title>
        <authorList>
            <person name="Treitli S.C."/>
            <person name="Kolisko M."/>
            <person name="Husnik F."/>
            <person name="Keeling P."/>
            <person name="Hampl V."/>
        </authorList>
    </citation>
    <scope>NUCLEOTIDE SEQUENCE</scope>
    <source>
        <strain evidence="8">STM</strain>
    </source>
</reference>
<dbReference type="Gene3D" id="2.70.98.10">
    <property type="match status" value="1"/>
</dbReference>
<evidence type="ECO:0000256" key="5">
    <source>
        <dbReference type="ARBA" id="ARBA00023295"/>
    </source>
</evidence>
<proteinExistence type="inferred from homology"/>
<comment type="similarity">
    <text evidence="2">Belongs to the glycosyl hydrolase 2 family.</text>
</comment>
<dbReference type="Gene3D" id="2.60.120.260">
    <property type="entry name" value="Galactose-binding domain-like"/>
    <property type="match status" value="1"/>
</dbReference>
<gene>
    <name evidence="8" type="ORF">EZS27_009268</name>
</gene>
<evidence type="ECO:0000256" key="3">
    <source>
        <dbReference type="ARBA" id="ARBA00012756"/>
    </source>
</evidence>
<feature type="domain" description="Beta galactosidase small chain/" evidence="7">
    <location>
        <begin position="763"/>
        <end position="1037"/>
    </location>
</feature>
<dbReference type="SUPFAM" id="SSF51445">
    <property type="entry name" value="(Trans)glycosidases"/>
    <property type="match status" value="1"/>
</dbReference>
<dbReference type="InterPro" id="IPR050347">
    <property type="entry name" value="Bact_Beta-galactosidase"/>
</dbReference>
<dbReference type="Pfam" id="PF02929">
    <property type="entry name" value="Bgal_small_N"/>
    <property type="match status" value="1"/>
</dbReference>
<dbReference type="Pfam" id="PF00703">
    <property type="entry name" value="Glyco_hydro_2"/>
    <property type="match status" value="1"/>
</dbReference>
<dbReference type="PRINTS" id="PR00132">
    <property type="entry name" value="GLHYDRLASE2"/>
</dbReference>
<dbReference type="SUPFAM" id="SSF49785">
    <property type="entry name" value="Galactose-binding domain-like"/>
    <property type="match status" value="1"/>
</dbReference>
<dbReference type="Gene3D" id="2.60.40.10">
    <property type="entry name" value="Immunoglobulins"/>
    <property type="match status" value="2"/>
</dbReference>
<dbReference type="GO" id="GO:0030246">
    <property type="term" value="F:carbohydrate binding"/>
    <property type="evidence" value="ECO:0007669"/>
    <property type="project" value="InterPro"/>
</dbReference>
<dbReference type="InterPro" id="IPR017853">
    <property type="entry name" value="GH"/>
</dbReference>
<dbReference type="EC" id="3.2.1.23" evidence="3"/>
<accession>A0A5J4SC36</accession>
<dbReference type="InterPro" id="IPR006103">
    <property type="entry name" value="Glyco_hydro_2_cat"/>
</dbReference>
<dbReference type="InterPro" id="IPR006101">
    <property type="entry name" value="Glyco_hydro_2"/>
</dbReference>
<dbReference type="InterPro" id="IPR006102">
    <property type="entry name" value="Ig-like_GH2"/>
</dbReference>
<evidence type="ECO:0000256" key="4">
    <source>
        <dbReference type="ARBA" id="ARBA00022801"/>
    </source>
</evidence>
<sequence>MKKLYQITIALFIIHGIIQAQTPEWENPEIFGINKEPARATALPYRNEAQATANIYSDSPYYQSLEGTWKFNWHKKPVDKPEGFYKEGYDVSKWDTIQVPGNWELQGFGTPIYTNITYPHPKNPPYIDHKDNPVGCYVRNFTIPKDWVGRRVYLHFESGLAAMYIWVNGQHVGYSQVTKSPAEFDITPYIRQGKNTLAIEGYRWSDGSYLEDQDFWRLSGFDRNVYLYCTEHIRIRDFFAKGDLDHSYKNGLFSLDLTLRNYLNSSAKIQANIKLLDETGKQILTGTKNATLLPDAEATIPFSYKVSSPNLWSNETPYLYTLVLTLKDGNEKTLEVTSTKIGFRKVEIKDAQLLVNGKGVLVRGVNLHEHNPITGHVQDETTMRKDIALMKQHNINAVRTSHYPQNVLWYKLCDEYGLFVCDEANIETHAMGAEWQNGFDKELHPAYLPEWAEAHKDRIIRMMERDKNHPSVIVWSMGNECGNGPVFHEMYQWLKKRDTTRPVQFEQAGENENTDIVCPMYPGIESMKKNASRTDVKRPYIMCEYAHAMGNSTGNFQEYFDIIAASKHMQGGFIWDWVDQGIAATDDSNRKYWAYGGDIGGYQYTHDQNFCANGLITPDRKPHPGLYEVKKVYQDIIFNGKDMDKGIITIENRFLYTNLKNYNFKWELIKNGNRIDSGQFLVTQAPGTKKDVTIPLPAFIKEAGSEYFLNVYAYTKKATEMIPADYEIAKEQFAFPANDYFTKKQPSFNGSVEIIQEDASIVALKAGEIVVVFSKKSGSLEGLVYENKQLLASGLQPDFWRAPTDNDYGNKLPEVSNVWRLAGQNKTVDDFLVTNTGKKVVISVHYTLKDVSSPYTVNYRVSTDGTINVSASWQAGKGGLPEIPRFGMQFRLPPEFETFTYYGRGPWENYSDRKTSSFIGIYNSTVSEQAFDYIRPQENGNKTDVRWLTLTNNDGIGIRISGIQPLSVKAAHNLAEDLDFGISKKQIHPSDVTPRKEVFLNVDYLQRGVGGDDSWGRLPHEPHRLLGDTYTYEYEISVMNQ</sequence>
<dbReference type="GO" id="GO:0009341">
    <property type="term" value="C:beta-galactosidase complex"/>
    <property type="evidence" value="ECO:0007669"/>
    <property type="project" value="InterPro"/>
</dbReference>
<dbReference type="InterPro" id="IPR032312">
    <property type="entry name" value="LacZ_4"/>
</dbReference>
<dbReference type="PANTHER" id="PTHR46323:SF2">
    <property type="entry name" value="BETA-GALACTOSIDASE"/>
    <property type="match status" value="1"/>
</dbReference>
<dbReference type="InterPro" id="IPR008979">
    <property type="entry name" value="Galactose-bd-like_sf"/>
</dbReference>
<dbReference type="FunFam" id="3.20.20.80:FF:000018">
    <property type="entry name" value="Beta-galactosidase"/>
    <property type="match status" value="1"/>
</dbReference>
<name>A0A5J4SC36_9ZZZZ</name>
<keyword evidence="5 8" id="KW-0326">Glycosidase</keyword>
<protein>
    <recommendedName>
        <fullName evidence="3">beta-galactosidase</fullName>
        <ecNumber evidence="3">3.2.1.23</ecNumber>
    </recommendedName>
    <alternativeName>
        <fullName evidence="6">Lactase</fullName>
    </alternativeName>
</protein>
<evidence type="ECO:0000313" key="8">
    <source>
        <dbReference type="EMBL" id="KAA6343025.1"/>
    </source>
</evidence>
<dbReference type="InterPro" id="IPR023232">
    <property type="entry name" value="Glyco_hydro_2_AS"/>
</dbReference>
<dbReference type="SUPFAM" id="SSF49303">
    <property type="entry name" value="beta-Galactosidase/glucuronidase domain"/>
    <property type="match status" value="2"/>
</dbReference>
<dbReference type="PANTHER" id="PTHR46323">
    <property type="entry name" value="BETA-GALACTOSIDASE"/>
    <property type="match status" value="1"/>
</dbReference>
<keyword evidence="4 8" id="KW-0378">Hydrolase</keyword>
<dbReference type="SMART" id="SM01038">
    <property type="entry name" value="Bgal_small_N"/>
    <property type="match status" value="1"/>
</dbReference>
<organism evidence="8">
    <name type="scientific">termite gut metagenome</name>
    <dbReference type="NCBI Taxonomy" id="433724"/>
    <lineage>
        <taxon>unclassified sequences</taxon>
        <taxon>metagenomes</taxon>
        <taxon>organismal metagenomes</taxon>
    </lineage>
</organism>
<evidence type="ECO:0000256" key="1">
    <source>
        <dbReference type="ARBA" id="ARBA00001412"/>
    </source>
</evidence>
<dbReference type="AlphaFoldDB" id="A0A5J4SC36"/>
<dbReference type="InterPro" id="IPR006104">
    <property type="entry name" value="Glyco_hydro_2_N"/>
</dbReference>
<dbReference type="PROSITE" id="PS00608">
    <property type="entry name" value="GLYCOSYL_HYDROL_F2_2"/>
    <property type="match status" value="1"/>
</dbReference>
<dbReference type="Pfam" id="PF02837">
    <property type="entry name" value="Glyco_hydro_2_N"/>
    <property type="match status" value="1"/>
</dbReference>
<dbReference type="Pfam" id="PF02836">
    <property type="entry name" value="Glyco_hydro_2_C"/>
    <property type="match status" value="1"/>
</dbReference>
<evidence type="ECO:0000259" key="7">
    <source>
        <dbReference type="SMART" id="SM01038"/>
    </source>
</evidence>
<dbReference type="GO" id="GO:0005990">
    <property type="term" value="P:lactose catabolic process"/>
    <property type="evidence" value="ECO:0007669"/>
    <property type="project" value="TreeGrafter"/>
</dbReference>
<dbReference type="GO" id="GO:0004565">
    <property type="term" value="F:beta-galactosidase activity"/>
    <property type="evidence" value="ECO:0007669"/>
    <property type="project" value="UniProtKB-EC"/>
</dbReference>
<dbReference type="InterPro" id="IPR013783">
    <property type="entry name" value="Ig-like_fold"/>
</dbReference>
<comment type="catalytic activity">
    <reaction evidence="1">
        <text>Hydrolysis of terminal non-reducing beta-D-galactose residues in beta-D-galactosides.</text>
        <dbReference type="EC" id="3.2.1.23"/>
    </reaction>
</comment>
<comment type="caution">
    <text evidence="8">The sequence shown here is derived from an EMBL/GenBank/DDBJ whole genome shotgun (WGS) entry which is preliminary data.</text>
</comment>
<dbReference type="EMBL" id="SNRY01000293">
    <property type="protein sequence ID" value="KAA6343025.1"/>
    <property type="molecule type" value="Genomic_DNA"/>
</dbReference>
<dbReference type="InterPro" id="IPR014718">
    <property type="entry name" value="GH-type_carb-bd"/>
</dbReference>
<evidence type="ECO:0000256" key="2">
    <source>
        <dbReference type="ARBA" id="ARBA00007401"/>
    </source>
</evidence>
<dbReference type="InterPro" id="IPR011013">
    <property type="entry name" value="Gal_mutarotase_sf_dom"/>
</dbReference>
<dbReference type="InterPro" id="IPR004199">
    <property type="entry name" value="B-gal_small/dom_5"/>
</dbReference>
<dbReference type="SUPFAM" id="SSF74650">
    <property type="entry name" value="Galactose mutarotase-like"/>
    <property type="match status" value="1"/>
</dbReference>
<dbReference type="Pfam" id="PF16353">
    <property type="entry name" value="LacZ_4"/>
    <property type="match status" value="1"/>
</dbReference>